<evidence type="ECO:0000313" key="1">
    <source>
        <dbReference type="EMBL" id="MPM71580.1"/>
    </source>
</evidence>
<accession>A0A645C1E0</accession>
<dbReference type="EMBL" id="VSSQ01024203">
    <property type="protein sequence ID" value="MPM71580.1"/>
    <property type="molecule type" value="Genomic_DNA"/>
</dbReference>
<sequence>MLGHKRLRYTVLKGADRAALVEVGKQIGQHGLVGRLLGQKEHHVIDSLHLRRGNRPHRNGKIRLADDSGPFFVHGLDVGLIAVHHFYRTAVSGQIGSQHGSHRAAAQYCDFHRL</sequence>
<proteinExistence type="predicted"/>
<gene>
    <name evidence="1" type="ORF">SDC9_118548</name>
</gene>
<name>A0A645C1E0_9ZZZZ</name>
<organism evidence="1">
    <name type="scientific">bioreactor metagenome</name>
    <dbReference type="NCBI Taxonomy" id="1076179"/>
    <lineage>
        <taxon>unclassified sequences</taxon>
        <taxon>metagenomes</taxon>
        <taxon>ecological metagenomes</taxon>
    </lineage>
</organism>
<protein>
    <submittedName>
        <fullName evidence="1">Uncharacterized protein</fullName>
    </submittedName>
</protein>
<comment type="caution">
    <text evidence="1">The sequence shown here is derived from an EMBL/GenBank/DDBJ whole genome shotgun (WGS) entry which is preliminary data.</text>
</comment>
<reference evidence="1" key="1">
    <citation type="submission" date="2019-08" db="EMBL/GenBank/DDBJ databases">
        <authorList>
            <person name="Kucharzyk K."/>
            <person name="Murdoch R.W."/>
            <person name="Higgins S."/>
            <person name="Loffler F."/>
        </authorList>
    </citation>
    <scope>NUCLEOTIDE SEQUENCE</scope>
</reference>
<dbReference type="AlphaFoldDB" id="A0A645C1E0"/>